<dbReference type="PANTHER" id="PTHR31170:SF25">
    <property type="entry name" value="BNAA09G04570D PROTEIN"/>
    <property type="match status" value="1"/>
</dbReference>
<protein>
    <submittedName>
        <fullName evidence="2">Uncharacterized protein</fullName>
    </submittedName>
</protein>
<proteinExistence type="predicted"/>
<name>A0ABD1L3G6_9FABA</name>
<feature type="transmembrane region" description="Helical" evidence="1">
    <location>
        <begin position="519"/>
        <end position="541"/>
    </location>
</feature>
<evidence type="ECO:0000313" key="2">
    <source>
        <dbReference type="EMBL" id="KAL2318051.1"/>
    </source>
</evidence>
<dbReference type="AlphaFoldDB" id="A0ABD1L3G6"/>
<accession>A0ABD1L3G6</accession>
<reference evidence="2 3" key="1">
    <citation type="submission" date="2024-08" db="EMBL/GenBank/DDBJ databases">
        <title>Insights into the chromosomal genome structure of Flemingia macrophylla.</title>
        <authorList>
            <person name="Ding Y."/>
            <person name="Zhao Y."/>
            <person name="Bi W."/>
            <person name="Wu M."/>
            <person name="Zhao G."/>
            <person name="Gong Y."/>
            <person name="Li W."/>
            <person name="Zhang P."/>
        </authorList>
    </citation>
    <scope>NUCLEOTIDE SEQUENCE [LARGE SCALE GENOMIC DNA]</scope>
    <source>
        <strain evidence="2">DYQJB</strain>
        <tissue evidence="2">Leaf</tissue>
    </source>
</reference>
<keyword evidence="1" id="KW-0812">Transmembrane</keyword>
<evidence type="ECO:0000256" key="1">
    <source>
        <dbReference type="SAM" id="Phobius"/>
    </source>
</evidence>
<evidence type="ECO:0000313" key="3">
    <source>
        <dbReference type="Proteomes" id="UP001603857"/>
    </source>
</evidence>
<keyword evidence="1" id="KW-0472">Membrane</keyword>
<sequence length="557" mass="63055">MNPMEPTLSHNFCHDHEWVINISRSLEGDTEDNEELFSTRIFNVPKSLLSSKKEAYTPQIIALGPYHHRRPELLDTERHKLDAAKKIQNKLKPLKFIDFVTNTVAQNDNHIRSSYNRFLNLDQETLAWMLAIDTSFLLLYLKTYPSDRRRLQRSVSLSRRNSFKIGHFVGCSRRNTWHQMVIRDIIMLENQIPLFLLRELYNLCYPEDDKNEGLSSTLVSFCKDLAPVKHIDEERFKEECFTSAHLLELLYHTVCAHCHHQVEDISINIVDQEQEKENMDQNDRDVGRFKSAINSIVLFIRFLVGATMQLLSKILTCKLALQLIKVVLNIRGKSAISDAVLSAGDVVEEANSAVAQAQAQQGESEGLSVEEIAIPSVEELTKIGVTFRPTNGGLSTVKFDASSATFHLPVVHLNENSDVVLRNLVAYEACVAPEGMVLTRYTELMNGIIDTEEDVRILRESGVVVNRLKSDREAASMFNGMTLSVKVTNVPVLDRAIESVNGYYDGSWKVKVKGGMKKYVYASWPCLTFLAANLIICLTAVEALCSLYTCSKWMAAF</sequence>
<gene>
    <name evidence="2" type="ORF">Fmac_031927</name>
</gene>
<dbReference type="PANTHER" id="PTHR31170">
    <property type="entry name" value="BNAC04G53230D PROTEIN"/>
    <property type="match status" value="1"/>
</dbReference>
<dbReference type="Proteomes" id="UP001603857">
    <property type="component" value="Unassembled WGS sequence"/>
</dbReference>
<keyword evidence="3" id="KW-1185">Reference proteome</keyword>
<dbReference type="Pfam" id="PF03140">
    <property type="entry name" value="DUF247"/>
    <property type="match status" value="1"/>
</dbReference>
<organism evidence="2 3">
    <name type="scientific">Flemingia macrophylla</name>
    <dbReference type="NCBI Taxonomy" id="520843"/>
    <lineage>
        <taxon>Eukaryota</taxon>
        <taxon>Viridiplantae</taxon>
        <taxon>Streptophyta</taxon>
        <taxon>Embryophyta</taxon>
        <taxon>Tracheophyta</taxon>
        <taxon>Spermatophyta</taxon>
        <taxon>Magnoliopsida</taxon>
        <taxon>eudicotyledons</taxon>
        <taxon>Gunneridae</taxon>
        <taxon>Pentapetalae</taxon>
        <taxon>rosids</taxon>
        <taxon>fabids</taxon>
        <taxon>Fabales</taxon>
        <taxon>Fabaceae</taxon>
        <taxon>Papilionoideae</taxon>
        <taxon>50 kb inversion clade</taxon>
        <taxon>NPAAA clade</taxon>
        <taxon>indigoferoid/millettioid clade</taxon>
        <taxon>Phaseoleae</taxon>
        <taxon>Flemingia</taxon>
    </lineage>
</organism>
<comment type="caution">
    <text evidence="2">The sequence shown here is derived from an EMBL/GenBank/DDBJ whole genome shotgun (WGS) entry which is preliminary data.</text>
</comment>
<dbReference type="InterPro" id="IPR004158">
    <property type="entry name" value="DUF247_pln"/>
</dbReference>
<dbReference type="EMBL" id="JBGMDY010000011">
    <property type="protein sequence ID" value="KAL2318051.1"/>
    <property type="molecule type" value="Genomic_DNA"/>
</dbReference>
<keyword evidence="1" id="KW-1133">Transmembrane helix</keyword>